<feature type="signal peptide" evidence="1">
    <location>
        <begin position="1"/>
        <end position="22"/>
    </location>
</feature>
<protein>
    <submittedName>
        <fullName evidence="2">Uncharacterized protein</fullName>
    </submittedName>
</protein>
<dbReference type="AlphaFoldDB" id="A0A4U5LUY7"/>
<dbReference type="Proteomes" id="UP000298663">
    <property type="component" value="Unassembled WGS sequence"/>
</dbReference>
<gene>
    <name evidence="2" type="ORF">L596_029548</name>
</gene>
<reference evidence="2 3" key="1">
    <citation type="journal article" date="2015" name="Genome Biol.">
        <title>Comparative genomics of Steinernema reveals deeply conserved gene regulatory networks.</title>
        <authorList>
            <person name="Dillman A.R."/>
            <person name="Macchietto M."/>
            <person name="Porter C.F."/>
            <person name="Rogers A."/>
            <person name="Williams B."/>
            <person name="Antoshechkin I."/>
            <person name="Lee M.M."/>
            <person name="Goodwin Z."/>
            <person name="Lu X."/>
            <person name="Lewis E.E."/>
            <person name="Goodrich-Blair H."/>
            <person name="Stock S.P."/>
            <person name="Adams B.J."/>
            <person name="Sternberg P.W."/>
            <person name="Mortazavi A."/>
        </authorList>
    </citation>
    <scope>NUCLEOTIDE SEQUENCE [LARGE SCALE GENOMIC DNA]</scope>
    <source>
        <strain evidence="2 3">ALL</strain>
    </source>
</reference>
<evidence type="ECO:0000313" key="2">
    <source>
        <dbReference type="EMBL" id="TKR59944.1"/>
    </source>
</evidence>
<feature type="chain" id="PRO_5020774498" evidence="1">
    <location>
        <begin position="23"/>
        <end position="77"/>
    </location>
</feature>
<accession>A0A4U5LUY7</accession>
<name>A0A4U5LUY7_STECR</name>
<dbReference type="EMBL" id="AZBU02000012">
    <property type="protein sequence ID" value="TKR59944.1"/>
    <property type="molecule type" value="Genomic_DNA"/>
</dbReference>
<keyword evidence="3" id="KW-1185">Reference proteome</keyword>
<keyword evidence="1" id="KW-0732">Signal</keyword>
<organism evidence="2 3">
    <name type="scientific">Steinernema carpocapsae</name>
    <name type="common">Entomopathogenic nematode</name>
    <dbReference type="NCBI Taxonomy" id="34508"/>
    <lineage>
        <taxon>Eukaryota</taxon>
        <taxon>Metazoa</taxon>
        <taxon>Ecdysozoa</taxon>
        <taxon>Nematoda</taxon>
        <taxon>Chromadorea</taxon>
        <taxon>Rhabditida</taxon>
        <taxon>Tylenchina</taxon>
        <taxon>Panagrolaimomorpha</taxon>
        <taxon>Strongyloidoidea</taxon>
        <taxon>Steinernematidae</taxon>
        <taxon>Steinernema</taxon>
    </lineage>
</organism>
<proteinExistence type="predicted"/>
<evidence type="ECO:0000256" key="1">
    <source>
        <dbReference type="SAM" id="SignalP"/>
    </source>
</evidence>
<comment type="caution">
    <text evidence="2">The sequence shown here is derived from an EMBL/GenBank/DDBJ whole genome shotgun (WGS) entry which is preliminary data.</text>
</comment>
<sequence>MSSFWLLFLFFLPFTLFNCGQAELIDAKLYHNPENVYYVQGDKEYMCLLGREASKNAVEHTKEINPDDGVLSYNRWG</sequence>
<reference evidence="2 3" key="2">
    <citation type="journal article" date="2019" name="G3 (Bethesda)">
        <title>Hybrid Assembly of the Genome of the Entomopathogenic Nematode Steinernema carpocapsae Identifies the X-Chromosome.</title>
        <authorList>
            <person name="Serra L."/>
            <person name="Macchietto M."/>
            <person name="Macias-Munoz A."/>
            <person name="McGill C.J."/>
            <person name="Rodriguez I.M."/>
            <person name="Rodriguez B."/>
            <person name="Murad R."/>
            <person name="Mortazavi A."/>
        </authorList>
    </citation>
    <scope>NUCLEOTIDE SEQUENCE [LARGE SCALE GENOMIC DNA]</scope>
    <source>
        <strain evidence="2 3">ALL</strain>
    </source>
</reference>
<evidence type="ECO:0000313" key="3">
    <source>
        <dbReference type="Proteomes" id="UP000298663"/>
    </source>
</evidence>
<dbReference type="OrthoDB" id="10465581at2759"/>